<accession>A0A813SZ24</accession>
<dbReference type="GO" id="GO:0030007">
    <property type="term" value="P:intracellular potassium ion homeostasis"/>
    <property type="evidence" value="ECO:0007669"/>
    <property type="project" value="TreeGrafter"/>
</dbReference>
<evidence type="ECO:0000256" key="4">
    <source>
        <dbReference type="ARBA" id="ARBA00022968"/>
    </source>
</evidence>
<protein>
    <recommendedName>
        <fullName evidence="10">Sodium/potassium-transporting ATPase subunit beta</fullName>
    </recommendedName>
</protein>
<evidence type="ECO:0000256" key="3">
    <source>
        <dbReference type="ARBA" id="ARBA00022692"/>
    </source>
</evidence>
<dbReference type="OrthoDB" id="5912413at2759"/>
<keyword evidence="9" id="KW-1185">Reference proteome</keyword>
<gene>
    <name evidence="8" type="ORF">OXX778_LOCUS6511</name>
</gene>
<dbReference type="PANTHER" id="PTHR11523:SF28">
    <property type="entry name" value="NA_K-ATPASE BETA SUBUNIT ISOFORM 4-RELATED"/>
    <property type="match status" value="1"/>
</dbReference>
<evidence type="ECO:0000313" key="8">
    <source>
        <dbReference type="EMBL" id="CAF0801928.1"/>
    </source>
</evidence>
<organism evidence="8 9">
    <name type="scientific">Brachionus calyciflorus</name>
    <dbReference type="NCBI Taxonomy" id="104777"/>
    <lineage>
        <taxon>Eukaryota</taxon>
        <taxon>Metazoa</taxon>
        <taxon>Spiralia</taxon>
        <taxon>Gnathifera</taxon>
        <taxon>Rotifera</taxon>
        <taxon>Eurotatoria</taxon>
        <taxon>Monogononta</taxon>
        <taxon>Pseudotrocha</taxon>
        <taxon>Ploima</taxon>
        <taxon>Brachionidae</taxon>
        <taxon>Brachionus</taxon>
    </lineage>
</organism>
<name>A0A813SZ24_9BILA</name>
<dbReference type="InterPro" id="IPR000402">
    <property type="entry name" value="Na/K_ATPase_sub_beta"/>
</dbReference>
<comment type="caution">
    <text evidence="8">The sequence shown here is derived from an EMBL/GenBank/DDBJ whole genome shotgun (WGS) entry which is preliminary data.</text>
</comment>
<comment type="similarity">
    <text evidence="2">Belongs to the X(+)/potassium ATPases subunit beta family.</text>
</comment>
<dbReference type="Proteomes" id="UP000663879">
    <property type="component" value="Unassembled WGS sequence"/>
</dbReference>
<dbReference type="AlphaFoldDB" id="A0A813SZ24"/>
<feature type="transmembrane region" description="Helical" evidence="7">
    <location>
        <begin position="60"/>
        <end position="81"/>
    </location>
</feature>
<dbReference type="PANTHER" id="PTHR11523">
    <property type="entry name" value="SODIUM/POTASSIUM-DEPENDENT ATPASE BETA SUBUNIT"/>
    <property type="match status" value="1"/>
</dbReference>
<evidence type="ECO:0000313" key="9">
    <source>
        <dbReference type="Proteomes" id="UP000663879"/>
    </source>
</evidence>
<evidence type="ECO:0000256" key="1">
    <source>
        <dbReference type="ARBA" id="ARBA00004606"/>
    </source>
</evidence>
<dbReference type="GO" id="GO:1990573">
    <property type="term" value="P:potassium ion import across plasma membrane"/>
    <property type="evidence" value="ECO:0007669"/>
    <property type="project" value="TreeGrafter"/>
</dbReference>
<sequence>MSAKNCVDEDENDKKIKFKDNKLLYVKNIFKTFGLFIWDNKKKEFLGREVLSWSYVGVMYVFYFSILGGFTWAMMAILMAITQSTNMSVPKYAGLSSPITGDDGLLPGLGMRPHLGKKLSTIEFNYNKSESYLEYVDALDIFLEDYEERIKNTGDCSVLTTEQAKSTNRDYSCSYDIFSYLDQLGCSKNKSYGFATGEPCVLIKLNNIFKWSPDKTKYPTSDYLARNPCNGTNVLNELKSFTDHIFYTCNGETESDTSFINSIKLNSLMGINDCFAGVPFYFYPYTNQANYMQPLIVVKLNLTLNQQVNINCVAWANNIKIDKRKGYGSVKFSIKIMN</sequence>
<dbReference type="EMBL" id="CAJNOC010000777">
    <property type="protein sequence ID" value="CAF0801928.1"/>
    <property type="molecule type" value="Genomic_DNA"/>
</dbReference>
<comment type="subcellular location">
    <subcellularLocation>
        <location evidence="1">Membrane</location>
        <topology evidence="1">Single-pass type II membrane protein</topology>
    </subcellularLocation>
</comment>
<evidence type="ECO:0008006" key="10">
    <source>
        <dbReference type="Google" id="ProtNLM"/>
    </source>
</evidence>
<dbReference type="GO" id="GO:0006883">
    <property type="term" value="P:intracellular sodium ion homeostasis"/>
    <property type="evidence" value="ECO:0007669"/>
    <property type="project" value="TreeGrafter"/>
</dbReference>
<keyword evidence="5 7" id="KW-1133">Transmembrane helix</keyword>
<dbReference type="GO" id="GO:0001671">
    <property type="term" value="F:ATPase activator activity"/>
    <property type="evidence" value="ECO:0007669"/>
    <property type="project" value="TreeGrafter"/>
</dbReference>
<dbReference type="Gene3D" id="2.60.40.1660">
    <property type="entry name" value="Na, k-atpase alpha subunit"/>
    <property type="match status" value="1"/>
</dbReference>
<dbReference type="GO" id="GO:0036376">
    <property type="term" value="P:sodium ion export across plasma membrane"/>
    <property type="evidence" value="ECO:0007669"/>
    <property type="project" value="TreeGrafter"/>
</dbReference>
<evidence type="ECO:0000256" key="5">
    <source>
        <dbReference type="ARBA" id="ARBA00022989"/>
    </source>
</evidence>
<proteinExistence type="inferred from homology"/>
<dbReference type="Pfam" id="PF00287">
    <property type="entry name" value="Na_K-ATPase"/>
    <property type="match status" value="1"/>
</dbReference>
<keyword evidence="3 7" id="KW-0812">Transmembrane</keyword>
<dbReference type="InterPro" id="IPR038702">
    <property type="entry name" value="Na/K_ATPase_sub_beta_sf"/>
</dbReference>
<evidence type="ECO:0000256" key="6">
    <source>
        <dbReference type="ARBA" id="ARBA00023136"/>
    </source>
</evidence>
<evidence type="ECO:0000256" key="2">
    <source>
        <dbReference type="ARBA" id="ARBA00005876"/>
    </source>
</evidence>
<dbReference type="GO" id="GO:0005890">
    <property type="term" value="C:sodium:potassium-exchanging ATPase complex"/>
    <property type="evidence" value="ECO:0007669"/>
    <property type="project" value="InterPro"/>
</dbReference>
<evidence type="ECO:0000256" key="7">
    <source>
        <dbReference type="SAM" id="Phobius"/>
    </source>
</evidence>
<keyword evidence="6 7" id="KW-0472">Membrane</keyword>
<keyword evidence="4" id="KW-0735">Signal-anchor</keyword>
<reference evidence="8" key="1">
    <citation type="submission" date="2021-02" db="EMBL/GenBank/DDBJ databases">
        <authorList>
            <person name="Nowell W R."/>
        </authorList>
    </citation>
    <scope>NUCLEOTIDE SEQUENCE</scope>
    <source>
        <strain evidence="8">Ploen Becks lab</strain>
    </source>
</reference>